<accession>A0ABT7SFY5</accession>
<comment type="caution">
    <text evidence="3">The sequence shown here is derived from an EMBL/GenBank/DDBJ whole genome shotgun (WGS) entry which is preliminary data.</text>
</comment>
<organism evidence="3 4">
    <name type="scientific">Cellulomonas alba</name>
    <dbReference type="NCBI Taxonomy" id="3053467"/>
    <lineage>
        <taxon>Bacteria</taxon>
        <taxon>Bacillati</taxon>
        <taxon>Actinomycetota</taxon>
        <taxon>Actinomycetes</taxon>
        <taxon>Micrococcales</taxon>
        <taxon>Cellulomonadaceae</taxon>
        <taxon>Cellulomonas</taxon>
    </lineage>
</organism>
<evidence type="ECO:0000313" key="3">
    <source>
        <dbReference type="EMBL" id="MDM7854414.1"/>
    </source>
</evidence>
<proteinExistence type="predicted"/>
<name>A0ABT7SFY5_9CELL</name>
<keyword evidence="2" id="KW-0812">Transmembrane</keyword>
<evidence type="ECO:0000256" key="1">
    <source>
        <dbReference type="SAM" id="MobiDB-lite"/>
    </source>
</evidence>
<evidence type="ECO:0000313" key="4">
    <source>
        <dbReference type="Proteomes" id="UP001529338"/>
    </source>
</evidence>
<keyword evidence="2" id="KW-0472">Membrane</keyword>
<keyword evidence="2" id="KW-1133">Transmembrane helix</keyword>
<reference evidence="3 4" key="1">
    <citation type="submission" date="2023-06" db="EMBL/GenBank/DDBJ databases">
        <title>Cellulomonas sp. MW4 Whole genome sequence.</title>
        <authorList>
            <person name="Park S."/>
        </authorList>
    </citation>
    <scope>NUCLEOTIDE SEQUENCE [LARGE SCALE GENOMIC DNA]</scope>
    <source>
        <strain evidence="3 4">MW4</strain>
    </source>
</reference>
<feature type="transmembrane region" description="Helical" evidence="2">
    <location>
        <begin position="29"/>
        <end position="47"/>
    </location>
</feature>
<sequence>MRLAVYSLLRLGLFAVCLGVLYLVGMRSFLLVVVAALVAWGLSYVLLGRWRDAAASQLAEAAERRKALGGRAELTGKAREQADLEDAADEAARASDVADAAPGAEDASGTAPAAGTPDADAPEPGTETTTRPNGTAGRAPGDEL</sequence>
<protein>
    <submittedName>
        <fullName evidence="3">DUF4229 domain-containing protein</fullName>
    </submittedName>
</protein>
<keyword evidence="4" id="KW-1185">Reference proteome</keyword>
<gene>
    <name evidence="3" type="ORF">QRT04_05675</name>
</gene>
<dbReference type="InterPro" id="IPR025323">
    <property type="entry name" value="DUF4229"/>
</dbReference>
<dbReference type="Proteomes" id="UP001529338">
    <property type="component" value="Unassembled WGS sequence"/>
</dbReference>
<dbReference type="RefSeq" id="WP_289454163.1">
    <property type="nucleotide sequence ID" value="NZ_JAUCGQ010000001.1"/>
</dbReference>
<dbReference type="EMBL" id="JAUCGQ010000001">
    <property type="protein sequence ID" value="MDM7854414.1"/>
    <property type="molecule type" value="Genomic_DNA"/>
</dbReference>
<feature type="region of interest" description="Disordered" evidence="1">
    <location>
        <begin position="71"/>
        <end position="144"/>
    </location>
</feature>
<feature type="compositionally biased region" description="Low complexity" evidence="1">
    <location>
        <begin position="94"/>
        <end position="125"/>
    </location>
</feature>
<evidence type="ECO:0000256" key="2">
    <source>
        <dbReference type="SAM" id="Phobius"/>
    </source>
</evidence>
<dbReference type="Pfam" id="PF14012">
    <property type="entry name" value="DUF4229"/>
    <property type="match status" value="1"/>
</dbReference>